<feature type="chain" id="PRO_5042105146" description="Protein GRIM REAPER-like" evidence="5">
    <location>
        <begin position="23"/>
        <end position="155"/>
    </location>
</feature>
<dbReference type="PANTHER" id="PTHR33227">
    <property type="entry name" value="STIGMA-SPECIFIC STIG1-LIKE PROTEIN 3"/>
    <property type="match status" value="1"/>
</dbReference>
<evidence type="ECO:0000256" key="5">
    <source>
        <dbReference type="SAM" id="SignalP"/>
    </source>
</evidence>
<dbReference type="EMBL" id="JAWXYG010000013">
    <property type="protein sequence ID" value="KAK4255817.1"/>
    <property type="molecule type" value="Genomic_DNA"/>
</dbReference>
<comment type="similarity">
    <text evidence="2">Belongs to the STIG1 family.</text>
</comment>
<evidence type="ECO:0000313" key="6">
    <source>
        <dbReference type="EMBL" id="KAK4255817.1"/>
    </source>
</evidence>
<evidence type="ECO:0000256" key="4">
    <source>
        <dbReference type="ARBA" id="ARBA00022729"/>
    </source>
</evidence>
<keyword evidence="3" id="KW-0964">Secreted</keyword>
<sequence>MAHNFFKLTTIIVSLLLLHSQATTFQTGDRDDNEDDIYILDHKPSSSLQIGTRSRFLMRIIKKGMQCDASAGGFNICDGVSASKGRGLLLCCKNHCRNVLSDENNCGLCGHRCCQGHRCCDGACTDILVNENHCGKCGNKCSLGVHCENGCCGYA</sequence>
<dbReference type="InterPro" id="IPR033113">
    <property type="entry name" value="PLA2_histidine"/>
</dbReference>
<feature type="signal peptide" evidence="5">
    <location>
        <begin position="1"/>
        <end position="22"/>
    </location>
</feature>
<dbReference type="AlphaFoldDB" id="A0AAE1M700"/>
<keyword evidence="7" id="KW-1185">Reference proteome</keyword>
<proteinExistence type="inferred from homology"/>
<organism evidence="6 7">
    <name type="scientific">Acacia crassicarpa</name>
    <name type="common">northern wattle</name>
    <dbReference type="NCBI Taxonomy" id="499986"/>
    <lineage>
        <taxon>Eukaryota</taxon>
        <taxon>Viridiplantae</taxon>
        <taxon>Streptophyta</taxon>
        <taxon>Embryophyta</taxon>
        <taxon>Tracheophyta</taxon>
        <taxon>Spermatophyta</taxon>
        <taxon>Magnoliopsida</taxon>
        <taxon>eudicotyledons</taxon>
        <taxon>Gunneridae</taxon>
        <taxon>Pentapetalae</taxon>
        <taxon>rosids</taxon>
        <taxon>fabids</taxon>
        <taxon>Fabales</taxon>
        <taxon>Fabaceae</taxon>
        <taxon>Caesalpinioideae</taxon>
        <taxon>mimosoid clade</taxon>
        <taxon>Acacieae</taxon>
        <taxon>Acacia</taxon>
    </lineage>
</organism>
<dbReference type="Proteomes" id="UP001293593">
    <property type="component" value="Unassembled WGS sequence"/>
</dbReference>
<accession>A0AAE1M700</accession>
<gene>
    <name evidence="6" type="ORF">QN277_008762</name>
</gene>
<dbReference type="PROSITE" id="PS00118">
    <property type="entry name" value="PA2_HIS"/>
    <property type="match status" value="1"/>
</dbReference>
<protein>
    <recommendedName>
        <fullName evidence="8">Protein GRIM REAPER-like</fullName>
    </recommendedName>
</protein>
<keyword evidence="4 5" id="KW-0732">Signal</keyword>
<evidence type="ECO:0000256" key="2">
    <source>
        <dbReference type="ARBA" id="ARBA00006010"/>
    </source>
</evidence>
<comment type="caution">
    <text evidence="6">The sequence shown here is derived from an EMBL/GenBank/DDBJ whole genome shotgun (WGS) entry which is preliminary data.</text>
</comment>
<dbReference type="GO" id="GO:0005576">
    <property type="term" value="C:extracellular region"/>
    <property type="evidence" value="ECO:0007669"/>
    <property type="project" value="UniProtKB-SubCell"/>
</dbReference>
<dbReference type="Pfam" id="PF04885">
    <property type="entry name" value="Stig1"/>
    <property type="match status" value="1"/>
</dbReference>
<dbReference type="InterPro" id="IPR006969">
    <property type="entry name" value="Stig-like"/>
</dbReference>
<dbReference type="PANTHER" id="PTHR33227:SF56">
    <property type="entry name" value="STIGMA-SPECIFIC PROTEIN STIG1-RELATED"/>
    <property type="match status" value="1"/>
</dbReference>
<evidence type="ECO:0000256" key="1">
    <source>
        <dbReference type="ARBA" id="ARBA00004613"/>
    </source>
</evidence>
<name>A0AAE1M700_9FABA</name>
<evidence type="ECO:0008006" key="8">
    <source>
        <dbReference type="Google" id="ProtNLM"/>
    </source>
</evidence>
<reference evidence="6" key="1">
    <citation type="submission" date="2023-10" db="EMBL/GenBank/DDBJ databases">
        <title>Chromosome-level genome of the transformable northern wattle, Acacia crassicarpa.</title>
        <authorList>
            <person name="Massaro I."/>
            <person name="Sinha N.R."/>
            <person name="Poethig S."/>
            <person name="Leichty A.R."/>
        </authorList>
    </citation>
    <scope>NUCLEOTIDE SEQUENCE</scope>
    <source>
        <strain evidence="6">Acra3RX</strain>
        <tissue evidence="6">Leaf</tissue>
    </source>
</reference>
<evidence type="ECO:0000313" key="7">
    <source>
        <dbReference type="Proteomes" id="UP001293593"/>
    </source>
</evidence>
<evidence type="ECO:0000256" key="3">
    <source>
        <dbReference type="ARBA" id="ARBA00022525"/>
    </source>
</evidence>
<comment type="subcellular location">
    <subcellularLocation>
        <location evidence="1">Secreted</location>
    </subcellularLocation>
</comment>